<comment type="caution">
    <text evidence="1">The sequence shown here is derived from an EMBL/GenBank/DDBJ whole genome shotgun (WGS) entry which is preliminary data.</text>
</comment>
<dbReference type="Proteomes" id="UP000251960">
    <property type="component" value="Chromosome 1"/>
</dbReference>
<organism evidence="1">
    <name type="scientific">Zea mays</name>
    <name type="common">Maize</name>
    <dbReference type="NCBI Taxonomy" id="4577"/>
    <lineage>
        <taxon>Eukaryota</taxon>
        <taxon>Viridiplantae</taxon>
        <taxon>Streptophyta</taxon>
        <taxon>Embryophyta</taxon>
        <taxon>Tracheophyta</taxon>
        <taxon>Spermatophyta</taxon>
        <taxon>Magnoliopsida</taxon>
        <taxon>Liliopsida</taxon>
        <taxon>Poales</taxon>
        <taxon>Poaceae</taxon>
        <taxon>PACMAD clade</taxon>
        <taxon>Panicoideae</taxon>
        <taxon>Andropogonodae</taxon>
        <taxon>Andropogoneae</taxon>
        <taxon>Tripsacinae</taxon>
        <taxon>Zea</taxon>
    </lineage>
</organism>
<reference evidence="1" key="1">
    <citation type="journal article" date="2018" name="Nat. Genet.">
        <title>Extensive intraspecific gene order and gene structural variations between Mo17 and other maize genomes.</title>
        <authorList>
            <person name="Sun S."/>
            <person name="Zhou Y."/>
            <person name="Chen J."/>
            <person name="Shi J."/>
            <person name="Zhao H."/>
            <person name="Zhao H."/>
            <person name="Song W."/>
            <person name="Zhang M."/>
            <person name="Cui Y."/>
            <person name="Dong X."/>
            <person name="Liu H."/>
            <person name="Ma X."/>
            <person name="Jiao Y."/>
            <person name="Wang B."/>
            <person name="Wei X."/>
            <person name="Stein J.C."/>
            <person name="Glaubitz J.C."/>
            <person name="Lu F."/>
            <person name="Yu G."/>
            <person name="Liang C."/>
            <person name="Fengler K."/>
            <person name="Li B."/>
            <person name="Rafalski A."/>
            <person name="Schnable P.S."/>
            <person name="Ware D.H."/>
            <person name="Buckler E.S."/>
            <person name="Lai J."/>
        </authorList>
    </citation>
    <scope>NUCLEOTIDE SEQUENCE [LARGE SCALE GENOMIC DNA]</scope>
    <source>
        <tissue evidence="1">Seedling</tissue>
    </source>
</reference>
<name>A0A317YHA2_MAIZE</name>
<evidence type="ECO:0000313" key="1">
    <source>
        <dbReference type="EMBL" id="PWZ57241.1"/>
    </source>
</evidence>
<sequence>MSPYLFALVMDEAAKDIQGNMRAPRGGGGE</sequence>
<proteinExistence type="predicted"/>
<dbReference type="AlphaFoldDB" id="A0A317YHA2"/>
<dbReference type="EMBL" id="NCVQ01000001">
    <property type="protein sequence ID" value="PWZ57241.1"/>
    <property type="molecule type" value="Genomic_DNA"/>
</dbReference>
<accession>A0A317YHA2</accession>
<gene>
    <name evidence="1" type="ORF">Zm00014a_018896</name>
</gene>
<protein>
    <submittedName>
        <fullName evidence="1">Uncharacterized protein</fullName>
    </submittedName>
</protein>